<evidence type="ECO:0000256" key="3">
    <source>
        <dbReference type="ARBA" id="ARBA00022723"/>
    </source>
</evidence>
<organism evidence="5 6">
    <name type="scientific">Hymenobacter aranciens</name>
    <dbReference type="NCBI Taxonomy" id="3063996"/>
    <lineage>
        <taxon>Bacteria</taxon>
        <taxon>Pseudomonadati</taxon>
        <taxon>Bacteroidota</taxon>
        <taxon>Cytophagia</taxon>
        <taxon>Cytophagales</taxon>
        <taxon>Hymenobacteraceae</taxon>
        <taxon>Hymenobacter</taxon>
    </lineage>
</organism>
<keyword evidence="2" id="KW-0349">Heme</keyword>
<evidence type="ECO:0000313" key="5">
    <source>
        <dbReference type="EMBL" id="MDO7875581.1"/>
    </source>
</evidence>
<evidence type="ECO:0000256" key="4">
    <source>
        <dbReference type="ARBA" id="ARBA00023004"/>
    </source>
</evidence>
<accession>A0ABT9BBC6</accession>
<dbReference type="SUPFAM" id="SSF46458">
    <property type="entry name" value="Globin-like"/>
    <property type="match status" value="1"/>
</dbReference>
<dbReference type="EMBL" id="JAUQSY010000007">
    <property type="protein sequence ID" value="MDO7875581.1"/>
    <property type="molecule type" value="Genomic_DNA"/>
</dbReference>
<reference evidence="5" key="1">
    <citation type="submission" date="2023-07" db="EMBL/GenBank/DDBJ databases">
        <authorList>
            <person name="Kim M.K."/>
        </authorList>
    </citation>
    <scope>NUCLEOTIDE SEQUENCE</scope>
    <source>
        <strain evidence="5">ASUV-10-1</strain>
    </source>
</reference>
<protein>
    <submittedName>
        <fullName evidence="5">Group III truncated hemoglobin</fullName>
    </submittedName>
</protein>
<dbReference type="Gene3D" id="1.10.490.10">
    <property type="entry name" value="Globins"/>
    <property type="match status" value="1"/>
</dbReference>
<dbReference type="RefSeq" id="WP_305006891.1">
    <property type="nucleotide sequence ID" value="NZ_JAUQSY010000007.1"/>
</dbReference>
<dbReference type="InterPro" id="IPR009050">
    <property type="entry name" value="Globin-like_sf"/>
</dbReference>
<gene>
    <name evidence="5" type="ORF">Q5H93_12630</name>
</gene>
<dbReference type="InterPro" id="IPR012292">
    <property type="entry name" value="Globin/Proto"/>
</dbReference>
<keyword evidence="6" id="KW-1185">Reference proteome</keyword>
<dbReference type="Proteomes" id="UP001176429">
    <property type="component" value="Unassembled WGS sequence"/>
</dbReference>
<evidence type="ECO:0000313" key="6">
    <source>
        <dbReference type="Proteomes" id="UP001176429"/>
    </source>
</evidence>
<keyword evidence="3" id="KW-0479">Metal-binding</keyword>
<dbReference type="Pfam" id="PF01152">
    <property type="entry name" value="Bac_globin"/>
    <property type="match status" value="1"/>
</dbReference>
<dbReference type="CDD" id="cd08916">
    <property type="entry name" value="TrHb3_P"/>
    <property type="match status" value="1"/>
</dbReference>
<keyword evidence="1" id="KW-0813">Transport</keyword>
<dbReference type="InterPro" id="IPR001486">
    <property type="entry name" value="Hemoglobin_trunc"/>
</dbReference>
<keyword evidence="4" id="KW-0408">Iron</keyword>
<name>A0ABT9BBC6_9BACT</name>
<evidence type="ECO:0000256" key="2">
    <source>
        <dbReference type="ARBA" id="ARBA00022617"/>
    </source>
</evidence>
<sequence>MSTPPLPDLRTEADIVQLVDTFYERVSADALLAPIFMEVAQVDWSHHLPTMYDFWSSVLLGTSRYKGRPLAQHFPLPIGAEHFQRWLALFHASVDSLFSGPGADDAKKRAQHIGAMFQQRLGLRPSSPLSIL</sequence>
<comment type="caution">
    <text evidence="5">The sequence shown here is derived from an EMBL/GenBank/DDBJ whole genome shotgun (WGS) entry which is preliminary data.</text>
</comment>
<evidence type="ECO:0000256" key="1">
    <source>
        <dbReference type="ARBA" id="ARBA00022448"/>
    </source>
</evidence>
<proteinExistence type="predicted"/>